<evidence type="ECO:0000256" key="1">
    <source>
        <dbReference type="SAM" id="Phobius"/>
    </source>
</evidence>
<dbReference type="InterPro" id="IPR022409">
    <property type="entry name" value="PKD/Chitinase_dom"/>
</dbReference>
<evidence type="ECO:0000313" key="3">
    <source>
        <dbReference type="EMBL" id="GAH10438.1"/>
    </source>
</evidence>
<gene>
    <name evidence="3" type="ORF">S01H4_55988</name>
</gene>
<proteinExistence type="predicted"/>
<reference evidence="3" key="1">
    <citation type="journal article" date="2014" name="Front. Microbiol.">
        <title>High frequency of phylogenetically diverse reductive dehalogenase-homologous genes in deep subseafloor sedimentary metagenomes.</title>
        <authorList>
            <person name="Kawai M."/>
            <person name="Futagami T."/>
            <person name="Toyoda A."/>
            <person name="Takaki Y."/>
            <person name="Nishi S."/>
            <person name="Hori S."/>
            <person name="Arai W."/>
            <person name="Tsubouchi T."/>
            <person name="Morono Y."/>
            <person name="Uchiyama I."/>
            <person name="Ito T."/>
            <person name="Fujiyama A."/>
            <person name="Inagaki F."/>
            <person name="Takami H."/>
        </authorList>
    </citation>
    <scope>NUCLEOTIDE SEQUENCE</scope>
    <source>
        <strain evidence="3">Expedition CK06-06</strain>
    </source>
</reference>
<keyword evidence="1" id="KW-1133">Transmembrane helix</keyword>
<keyword evidence="1" id="KW-0472">Membrane</keyword>
<feature type="domain" description="PKD" evidence="2">
    <location>
        <begin position="1"/>
        <end position="77"/>
    </location>
</feature>
<dbReference type="PROSITE" id="PS50093">
    <property type="entry name" value="PKD"/>
    <property type="match status" value="1"/>
</dbReference>
<dbReference type="InterPro" id="IPR035986">
    <property type="entry name" value="PKD_dom_sf"/>
</dbReference>
<name>X1EP63_9ZZZZ</name>
<comment type="caution">
    <text evidence="3">The sequence shown here is derived from an EMBL/GenBank/DDBJ whole genome shotgun (WGS) entry which is preliminary data.</text>
</comment>
<protein>
    <recommendedName>
        <fullName evidence="2">PKD domain-containing protein</fullName>
    </recommendedName>
</protein>
<dbReference type="CDD" id="cd00146">
    <property type="entry name" value="PKD"/>
    <property type="match status" value="1"/>
</dbReference>
<dbReference type="Gene3D" id="2.60.40.10">
    <property type="entry name" value="Immunoglobulins"/>
    <property type="match status" value="1"/>
</dbReference>
<sequence length="114" mass="12716">AGLDRTCFAGETIAFNAMESIDNVGIVSYEWDFGDGIIKPFLGATHVFNESGTYTVTLTVKDRVGNDAKDTVLITVEEITEPFLRKWGFPIWIIYALGFAILMIIVFILLVKYS</sequence>
<accession>X1EP63</accession>
<dbReference type="InterPro" id="IPR000601">
    <property type="entry name" value="PKD_dom"/>
</dbReference>
<dbReference type="SMART" id="SM00089">
    <property type="entry name" value="PKD"/>
    <property type="match status" value="1"/>
</dbReference>
<evidence type="ECO:0000259" key="2">
    <source>
        <dbReference type="PROSITE" id="PS50093"/>
    </source>
</evidence>
<dbReference type="AlphaFoldDB" id="X1EP63"/>
<feature type="transmembrane region" description="Helical" evidence="1">
    <location>
        <begin position="89"/>
        <end position="111"/>
    </location>
</feature>
<organism evidence="3">
    <name type="scientific">marine sediment metagenome</name>
    <dbReference type="NCBI Taxonomy" id="412755"/>
    <lineage>
        <taxon>unclassified sequences</taxon>
        <taxon>metagenomes</taxon>
        <taxon>ecological metagenomes</taxon>
    </lineage>
</organism>
<dbReference type="EMBL" id="BART01032391">
    <property type="protein sequence ID" value="GAH10438.1"/>
    <property type="molecule type" value="Genomic_DNA"/>
</dbReference>
<keyword evidence="1" id="KW-0812">Transmembrane</keyword>
<dbReference type="InterPro" id="IPR013783">
    <property type="entry name" value="Ig-like_fold"/>
</dbReference>
<dbReference type="Pfam" id="PF18911">
    <property type="entry name" value="PKD_4"/>
    <property type="match status" value="1"/>
</dbReference>
<feature type="non-terminal residue" evidence="3">
    <location>
        <position position="1"/>
    </location>
</feature>
<dbReference type="SUPFAM" id="SSF49299">
    <property type="entry name" value="PKD domain"/>
    <property type="match status" value="1"/>
</dbReference>